<accession>A0ACB7TLA5</accession>
<sequence length="255" mass="28313">MPNKAVRPSRAKKPAAYFENHSWEQYTSTLSTNVRYKNLPGAHQCPKDARSMVQHHFIDFTYSCLYSGLISLRFLPLTKIPRFLSFLFHQVVTSEERKGYAKIRVQAQKKSAEVPQKGQATWCSRSRRRTAGSLSVRARQDPGRDSGRSAPAERSGVRMRREQSPLTHRSPEHGGVRAPATERQRRASERRSPAQTRGGAGENAARKWACLESLIGPAEEGTKPPCPMGGQKSPLSIASSPPHLPFAISAPALVF</sequence>
<reference evidence="1" key="1">
    <citation type="submission" date="2020-05" db="EMBL/GenBank/DDBJ databases">
        <title>Large-scale comparative analyses of tick genomes elucidate their genetic diversity and vector capacities.</title>
        <authorList>
            <person name="Jia N."/>
            <person name="Wang J."/>
            <person name="Shi W."/>
            <person name="Du L."/>
            <person name="Sun Y."/>
            <person name="Zhan W."/>
            <person name="Jiang J."/>
            <person name="Wang Q."/>
            <person name="Zhang B."/>
            <person name="Ji P."/>
            <person name="Sakyi L.B."/>
            <person name="Cui X."/>
            <person name="Yuan T."/>
            <person name="Jiang B."/>
            <person name="Yang W."/>
            <person name="Lam T.T.-Y."/>
            <person name="Chang Q."/>
            <person name="Ding S."/>
            <person name="Wang X."/>
            <person name="Zhu J."/>
            <person name="Ruan X."/>
            <person name="Zhao L."/>
            <person name="Wei J."/>
            <person name="Que T."/>
            <person name="Du C."/>
            <person name="Cheng J."/>
            <person name="Dai P."/>
            <person name="Han X."/>
            <person name="Huang E."/>
            <person name="Gao Y."/>
            <person name="Liu J."/>
            <person name="Shao H."/>
            <person name="Ye R."/>
            <person name="Li L."/>
            <person name="Wei W."/>
            <person name="Wang X."/>
            <person name="Wang C."/>
            <person name="Yang T."/>
            <person name="Huo Q."/>
            <person name="Li W."/>
            <person name="Guo W."/>
            <person name="Chen H."/>
            <person name="Zhou L."/>
            <person name="Ni X."/>
            <person name="Tian J."/>
            <person name="Zhou Y."/>
            <person name="Sheng Y."/>
            <person name="Liu T."/>
            <person name="Pan Y."/>
            <person name="Xia L."/>
            <person name="Li J."/>
            <person name="Zhao F."/>
            <person name="Cao W."/>
        </authorList>
    </citation>
    <scope>NUCLEOTIDE SEQUENCE</scope>
    <source>
        <strain evidence="1">Hyas-2018</strain>
    </source>
</reference>
<dbReference type="Proteomes" id="UP000821845">
    <property type="component" value="Chromosome 1"/>
</dbReference>
<keyword evidence="2" id="KW-1185">Reference proteome</keyword>
<name>A0ACB7TLA5_HYAAI</name>
<evidence type="ECO:0000313" key="1">
    <source>
        <dbReference type="EMBL" id="KAH6948347.1"/>
    </source>
</evidence>
<comment type="caution">
    <text evidence="1">The sequence shown here is derived from an EMBL/GenBank/DDBJ whole genome shotgun (WGS) entry which is preliminary data.</text>
</comment>
<gene>
    <name evidence="1" type="ORF">HPB50_023458</name>
</gene>
<organism evidence="1 2">
    <name type="scientific">Hyalomma asiaticum</name>
    <name type="common">Tick</name>
    <dbReference type="NCBI Taxonomy" id="266040"/>
    <lineage>
        <taxon>Eukaryota</taxon>
        <taxon>Metazoa</taxon>
        <taxon>Ecdysozoa</taxon>
        <taxon>Arthropoda</taxon>
        <taxon>Chelicerata</taxon>
        <taxon>Arachnida</taxon>
        <taxon>Acari</taxon>
        <taxon>Parasitiformes</taxon>
        <taxon>Ixodida</taxon>
        <taxon>Ixodoidea</taxon>
        <taxon>Ixodidae</taxon>
        <taxon>Hyalomminae</taxon>
        <taxon>Hyalomma</taxon>
    </lineage>
</organism>
<protein>
    <submittedName>
        <fullName evidence="1">Uncharacterized protein</fullName>
    </submittedName>
</protein>
<proteinExistence type="predicted"/>
<dbReference type="EMBL" id="CM023481">
    <property type="protein sequence ID" value="KAH6948347.1"/>
    <property type="molecule type" value="Genomic_DNA"/>
</dbReference>
<evidence type="ECO:0000313" key="2">
    <source>
        <dbReference type="Proteomes" id="UP000821845"/>
    </source>
</evidence>